<name>A0AAJ0G6S5_9PEZI</name>
<accession>A0AAJ0G6S5</accession>
<dbReference type="PANTHER" id="PTHR12526:SF604">
    <property type="entry name" value="TRANSFERASE, PUTATIVE (AFU_ORTHOLOGUE AFUA_4G14070)-RELATED"/>
    <property type="match status" value="1"/>
</dbReference>
<keyword evidence="2" id="KW-1185">Reference proteome</keyword>
<proteinExistence type="predicted"/>
<reference evidence="1" key="1">
    <citation type="submission" date="2023-04" db="EMBL/GenBank/DDBJ databases">
        <title>Black Yeasts Isolated from many extreme environments.</title>
        <authorList>
            <person name="Coleine C."/>
            <person name="Stajich J.E."/>
            <person name="Selbmann L."/>
        </authorList>
    </citation>
    <scope>NUCLEOTIDE SEQUENCE</scope>
    <source>
        <strain evidence="1">CCFEE 5312</strain>
    </source>
</reference>
<evidence type="ECO:0000313" key="2">
    <source>
        <dbReference type="Proteomes" id="UP001271007"/>
    </source>
</evidence>
<organism evidence="1 2">
    <name type="scientific">Extremus antarcticus</name>
    <dbReference type="NCBI Taxonomy" id="702011"/>
    <lineage>
        <taxon>Eukaryota</taxon>
        <taxon>Fungi</taxon>
        <taxon>Dikarya</taxon>
        <taxon>Ascomycota</taxon>
        <taxon>Pezizomycotina</taxon>
        <taxon>Dothideomycetes</taxon>
        <taxon>Dothideomycetidae</taxon>
        <taxon>Mycosphaerellales</taxon>
        <taxon>Extremaceae</taxon>
        <taxon>Extremus</taxon>
    </lineage>
</organism>
<gene>
    <name evidence="1" type="ORF">LTR09_012457</name>
</gene>
<protein>
    <submittedName>
        <fullName evidence="1">Uncharacterized protein</fullName>
    </submittedName>
</protein>
<evidence type="ECO:0000313" key="1">
    <source>
        <dbReference type="EMBL" id="KAK3046020.1"/>
    </source>
</evidence>
<sequence>MQLGTSGPFVVCTDVGASFRVVTDPVTWKKFSAVVAPNDAHSLAKAQIEVLALLGERSKYAGDEPGFEVPKLSLDPSPEVVRAITKRIYEKAGKRRELGMMGRANVLNSFSEDRYLREHEQMLWIGKQQSPRYLSRTRQMAAQTPDMTAAQMAANISRPMTPLDPPMGTPLLRFLKLESPSPKYSAAASTASTSWSGS</sequence>
<dbReference type="EMBL" id="JAWDJX010000122">
    <property type="protein sequence ID" value="KAK3046020.1"/>
    <property type="molecule type" value="Genomic_DNA"/>
</dbReference>
<dbReference type="PANTHER" id="PTHR12526">
    <property type="entry name" value="GLYCOSYLTRANSFERASE"/>
    <property type="match status" value="1"/>
</dbReference>
<comment type="caution">
    <text evidence="1">The sequence shown here is derived from an EMBL/GenBank/DDBJ whole genome shotgun (WGS) entry which is preliminary data.</text>
</comment>
<dbReference type="AlphaFoldDB" id="A0AAJ0G6S5"/>
<dbReference type="Proteomes" id="UP001271007">
    <property type="component" value="Unassembled WGS sequence"/>
</dbReference>